<proteinExistence type="predicted"/>
<comment type="caution">
    <text evidence="1">The sequence shown here is derived from an EMBL/GenBank/DDBJ whole genome shotgun (WGS) entry which is preliminary data.</text>
</comment>
<sequence length="134" mass="13940">MATASSQPPANSANAPTTGAVRPSSTSAPSLSESPALHPPSLSVPSTATNGVVNGTSNTLITPLDSSPGAEMRIYPRDGRVRNPVPSKLKNVNEQMKGNFGVMHMDVASHRASEGRDAAAKRTSERQTIHARLA</sequence>
<protein>
    <submittedName>
        <fullName evidence="1">Uncharacterized protein</fullName>
    </submittedName>
</protein>
<dbReference type="EMBL" id="JAPUUL010003371">
    <property type="protein sequence ID" value="KAJ8123300.1"/>
    <property type="molecule type" value="Genomic_DNA"/>
</dbReference>
<gene>
    <name evidence="1" type="ORF">O1611_g9627</name>
</gene>
<organism evidence="1 2">
    <name type="scientific">Lasiodiplodia mahajangana</name>
    <dbReference type="NCBI Taxonomy" id="1108764"/>
    <lineage>
        <taxon>Eukaryota</taxon>
        <taxon>Fungi</taxon>
        <taxon>Dikarya</taxon>
        <taxon>Ascomycota</taxon>
        <taxon>Pezizomycotina</taxon>
        <taxon>Dothideomycetes</taxon>
        <taxon>Dothideomycetes incertae sedis</taxon>
        <taxon>Botryosphaeriales</taxon>
        <taxon>Botryosphaeriaceae</taxon>
        <taxon>Lasiodiplodia</taxon>
    </lineage>
</organism>
<name>A0ACC2J799_9PEZI</name>
<evidence type="ECO:0000313" key="2">
    <source>
        <dbReference type="Proteomes" id="UP001153332"/>
    </source>
</evidence>
<dbReference type="Proteomes" id="UP001153332">
    <property type="component" value="Unassembled WGS sequence"/>
</dbReference>
<accession>A0ACC2J799</accession>
<evidence type="ECO:0000313" key="1">
    <source>
        <dbReference type="EMBL" id="KAJ8123300.1"/>
    </source>
</evidence>
<reference evidence="1" key="1">
    <citation type="submission" date="2022-12" db="EMBL/GenBank/DDBJ databases">
        <title>Genome Sequence of Lasiodiplodia mahajangana.</title>
        <authorList>
            <person name="Buettner E."/>
        </authorList>
    </citation>
    <scope>NUCLEOTIDE SEQUENCE</scope>
    <source>
        <strain evidence="1">VT137</strain>
    </source>
</reference>
<keyword evidence="2" id="KW-1185">Reference proteome</keyword>